<dbReference type="InterPro" id="IPR002019">
    <property type="entry name" value="Urease_beta-like"/>
</dbReference>
<name>A0ABT3CET6_9MYCO</name>
<evidence type="ECO:0000256" key="2">
    <source>
        <dbReference type="ARBA" id="ARBA00047778"/>
    </source>
</evidence>
<evidence type="ECO:0000313" key="5">
    <source>
        <dbReference type="Proteomes" id="UP001526201"/>
    </source>
</evidence>
<dbReference type="Pfam" id="PF00699">
    <property type="entry name" value="Urease_beta"/>
    <property type="match status" value="1"/>
</dbReference>
<proteinExistence type="inferred from homology"/>
<comment type="subunit">
    <text evidence="3">Heterotrimer of UreA (gamma), UreB (beta) and UreC (alpha) subunits. Three heterotrimers associate to form the active enzyme.</text>
</comment>
<dbReference type="PANTHER" id="PTHR33569:SF1">
    <property type="entry name" value="UREASE"/>
    <property type="match status" value="1"/>
</dbReference>
<protein>
    <recommendedName>
        <fullName evidence="3">Urease subunit beta</fullName>
        <ecNumber evidence="3">3.5.1.5</ecNumber>
    </recommendedName>
    <alternativeName>
        <fullName evidence="3">Urea amidohydrolase subunit beta</fullName>
    </alternativeName>
</protein>
<dbReference type="Gene3D" id="2.10.150.10">
    <property type="entry name" value="Urease, beta subunit"/>
    <property type="match status" value="1"/>
</dbReference>
<evidence type="ECO:0000256" key="3">
    <source>
        <dbReference type="HAMAP-Rule" id="MF_01954"/>
    </source>
</evidence>
<comment type="catalytic activity">
    <reaction evidence="2 3">
        <text>urea + 2 H2O + H(+) = hydrogencarbonate + 2 NH4(+)</text>
        <dbReference type="Rhea" id="RHEA:20557"/>
        <dbReference type="ChEBI" id="CHEBI:15377"/>
        <dbReference type="ChEBI" id="CHEBI:15378"/>
        <dbReference type="ChEBI" id="CHEBI:16199"/>
        <dbReference type="ChEBI" id="CHEBI:17544"/>
        <dbReference type="ChEBI" id="CHEBI:28938"/>
        <dbReference type="EC" id="3.5.1.5"/>
    </reaction>
</comment>
<dbReference type="GO" id="GO:0009039">
    <property type="term" value="F:urease activity"/>
    <property type="evidence" value="ECO:0007669"/>
    <property type="project" value="UniProtKB-EC"/>
</dbReference>
<dbReference type="NCBIfam" id="TIGR00192">
    <property type="entry name" value="urease_beta"/>
    <property type="match status" value="1"/>
</dbReference>
<keyword evidence="1 3" id="KW-0378">Hydrolase</keyword>
<dbReference type="RefSeq" id="WP_264069057.1">
    <property type="nucleotide sequence ID" value="NZ_JACKTY010000031.1"/>
</dbReference>
<dbReference type="NCBIfam" id="NF009682">
    <property type="entry name" value="PRK13203.1"/>
    <property type="match status" value="1"/>
</dbReference>
<keyword evidence="3" id="KW-0963">Cytoplasm</keyword>
<dbReference type="EMBL" id="JACKTY010000031">
    <property type="protein sequence ID" value="MCV7228002.1"/>
    <property type="molecule type" value="Genomic_DNA"/>
</dbReference>
<dbReference type="EC" id="3.5.1.5" evidence="3"/>
<comment type="caution">
    <text evidence="4">The sequence shown here is derived from an EMBL/GenBank/DDBJ whole genome shotgun (WGS) entry which is preliminary data.</text>
</comment>
<dbReference type="InterPro" id="IPR036461">
    <property type="entry name" value="Urease_betasu_sf"/>
</dbReference>
<dbReference type="HAMAP" id="MF_01954">
    <property type="entry name" value="Urease_beta"/>
    <property type="match status" value="1"/>
</dbReference>
<comment type="pathway">
    <text evidence="3">Nitrogen metabolism; urea degradation; CO(2) and NH(3) from urea (urease route): step 1/1.</text>
</comment>
<evidence type="ECO:0000313" key="4">
    <source>
        <dbReference type="EMBL" id="MCV7228002.1"/>
    </source>
</evidence>
<comment type="similarity">
    <text evidence="3">Belongs to the urease beta subunit family.</text>
</comment>
<evidence type="ECO:0000256" key="1">
    <source>
        <dbReference type="ARBA" id="ARBA00022801"/>
    </source>
</evidence>
<organism evidence="4 5">
    <name type="scientific">Mycolicibacterium komossense</name>
    <dbReference type="NCBI Taxonomy" id="1779"/>
    <lineage>
        <taxon>Bacteria</taxon>
        <taxon>Bacillati</taxon>
        <taxon>Actinomycetota</taxon>
        <taxon>Actinomycetes</taxon>
        <taxon>Mycobacteriales</taxon>
        <taxon>Mycobacteriaceae</taxon>
        <taxon>Mycolicibacterium</taxon>
    </lineage>
</organism>
<reference evidence="4 5" key="1">
    <citation type="journal article" date="2022" name="BMC Genomics">
        <title>Comparative genome analysis of mycobacteria focusing on tRNA and non-coding RNA.</title>
        <authorList>
            <person name="Behra P.R.K."/>
            <person name="Pettersson B.M.F."/>
            <person name="Ramesh M."/>
            <person name="Das S."/>
            <person name="Dasgupta S."/>
            <person name="Kirsebom L.A."/>
        </authorList>
    </citation>
    <scope>NUCLEOTIDE SEQUENCE [LARGE SCALE GENOMIC DNA]</scope>
    <source>
        <strain evidence="4 5">DSM 44078</strain>
    </source>
</reference>
<dbReference type="CDD" id="cd00407">
    <property type="entry name" value="Urease_beta"/>
    <property type="match status" value="1"/>
</dbReference>
<keyword evidence="5" id="KW-1185">Reference proteome</keyword>
<dbReference type="InterPro" id="IPR050069">
    <property type="entry name" value="Urease_subunit"/>
</dbReference>
<sequence length="151" mass="16650">MSDNDLQSQTHDVDPALSGSKVPVGGYVLRPEKIEINSGRERRTITVRNTGDRPIQVGSHFHFMEVNRALSFDRGATFGWRLDIIAGTAVRFEPGDEREVTLVPFGGKNRVHGFNDLVNGWAPPSSTYSPRLQQAIDLAVERGFASSDSPK</sequence>
<dbReference type="SUPFAM" id="SSF51278">
    <property type="entry name" value="Urease, beta-subunit"/>
    <property type="match status" value="1"/>
</dbReference>
<dbReference type="Proteomes" id="UP001526201">
    <property type="component" value="Unassembled WGS sequence"/>
</dbReference>
<dbReference type="PANTHER" id="PTHR33569">
    <property type="entry name" value="UREASE"/>
    <property type="match status" value="1"/>
</dbReference>
<comment type="subcellular location">
    <subcellularLocation>
        <location evidence="3">Cytoplasm</location>
    </subcellularLocation>
</comment>
<accession>A0ABT3CET6</accession>
<gene>
    <name evidence="3" type="primary">ureB</name>
    <name evidence="4" type="ORF">H7J73_18470</name>
</gene>